<dbReference type="GO" id="GO:0016020">
    <property type="term" value="C:membrane"/>
    <property type="evidence" value="ECO:0007669"/>
    <property type="project" value="InterPro"/>
</dbReference>
<protein>
    <recommendedName>
        <fullName evidence="2">Neurotransmitter-gated ion-channel ligand-binding domain-containing protein</fullName>
    </recommendedName>
</protein>
<evidence type="ECO:0000259" key="2">
    <source>
        <dbReference type="Pfam" id="PF02931"/>
    </source>
</evidence>
<sequence length="437" mass="50101">MCKDAFKFLCFMFILCCFHYKAWQITDAKKLRSHLLDGYVKDIFPIQNETDSLNLHIFFHLLSIDSFNDVEGRIIVTAALQIIWKDPSLSWDPDLYGGKDRLYISSDQIWTPLLYLLYTPGEMKSVGEDIEYVVLILHDGTVSYSPGGVMNTKCDTDVSRFPFDVQRCSLNFVTWGIAPDILILLNHFNSAGTEYYIDNPDWKLINTETYAYDGVGYPWQITDAKKLRSHLLDGYVKDIFPIKNETDSLNLDINFILFSIDAFNEVERRIIVTAALQILWKDPSLSWDPDLYGGKDKLSISSDQIWRPLIYLLYTPGEIKSVGEDIEYFILILHDGTVVYSPGGVMNTKCETDVSKFPFDIQICVLYFTTWGIEQNVLSLANQFNSAETKYYVDNPDWKLINTETYADDGGSYNCFESCQVIARLFSFGDGTELSFL</sequence>
<evidence type="ECO:0000313" key="3">
    <source>
        <dbReference type="EMBL" id="CAG2253251.1"/>
    </source>
</evidence>
<dbReference type="FunFam" id="2.70.170.10:FF:000028">
    <property type="entry name" value="AcetylCholine Receptor"/>
    <property type="match status" value="1"/>
</dbReference>
<reference evidence="3" key="1">
    <citation type="submission" date="2021-03" db="EMBL/GenBank/DDBJ databases">
        <authorList>
            <person name="Bekaert M."/>
        </authorList>
    </citation>
    <scope>NUCLEOTIDE SEQUENCE</scope>
</reference>
<dbReference type="GO" id="GO:0005230">
    <property type="term" value="F:extracellular ligand-gated monoatomic ion channel activity"/>
    <property type="evidence" value="ECO:0007669"/>
    <property type="project" value="InterPro"/>
</dbReference>
<proteinExistence type="predicted"/>
<name>A0A8S3V6I8_MYTED</name>
<organism evidence="3 4">
    <name type="scientific">Mytilus edulis</name>
    <name type="common">Blue mussel</name>
    <dbReference type="NCBI Taxonomy" id="6550"/>
    <lineage>
        <taxon>Eukaryota</taxon>
        <taxon>Metazoa</taxon>
        <taxon>Spiralia</taxon>
        <taxon>Lophotrochozoa</taxon>
        <taxon>Mollusca</taxon>
        <taxon>Bivalvia</taxon>
        <taxon>Autobranchia</taxon>
        <taxon>Pteriomorphia</taxon>
        <taxon>Mytilida</taxon>
        <taxon>Mytiloidea</taxon>
        <taxon>Mytilidae</taxon>
        <taxon>Mytilinae</taxon>
        <taxon>Mytilus</taxon>
    </lineage>
</organism>
<feature type="domain" description="Neurotransmitter-gated ion-channel ligand-binding" evidence="2">
    <location>
        <begin position="29"/>
        <end position="206"/>
    </location>
</feature>
<dbReference type="GO" id="GO:0004888">
    <property type="term" value="F:transmembrane signaling receptor activity"/>
    <property type="evidence" value="ECO:0007669"/>
    <property type="project" value="InterPro"/>
</dbReference>
<dbReference type="SUPFAM" id="SSF63712">
    <property type="entry name" value="Nicotinic receptor ligand binding domain-like"/>
    <property type="match status" value="2"/>
</dbReference>
<gene>
    <name evidence="3" type="ORF">MEDL_64825</name>
</gene>
<comment type="caution">
    <text evidence="3">The sequence shown here is derived from an EMBL/GenBank/DDBJ whole genome shotgun (WGS) entry which is preliminary data.</text>
</comment>
<evidence type="ECO:0000313" key="4">
    <source>
        <dbReference type="Proteomes" id="UP000683360"/>
    </source>
</evidence>
<dbReference type="OrthoDB" id="6161481at2759"/>
<dbReference type="InterPro" id="IPR036734">
    <property type="entry name" value="Neur_chan_lig-bd_sf"/>
</dbReference>
<dbReference type="InterPro" id="IPR006202">
    <property type="entry name" value="Neur_chan_lig-bd"/>
</dbReference>
<feature type="domain" description="Neurotransmitter-gated ion-channel ligand-binding" evidence="2">
    <location>
        <begin position="225"/>
        <end position="408"/>
    </location>
</feature>
<dbReference type="EMBL" id="CAJPWZ010003147">
    <property type="protein sequence ID" value="CAG2253251.1"/>
    <property type="molecule type" value="Genomic_DNA"/>
</dbReference>
<dbReference type="InterPro" id="IPR006201">
    <property type="entry name" value="Neur_channel"/>
</dbReference>
<dbReference type="AlphaFoldDB" id="A0A8S3V6I8"/>
<dbReference type="Gene3D" id="2.70.170.10">
    <property type="entry name" value="Neurotransmitter-gated ion-channel ligand-binding domain"/>
    <property type="match status" value="2"/>
</dbReference>
<keyword evidence="4" id="KW-1185">Reference proteome</keyword>
<dbReference type="CDD" id="cd18989">
    <property type="entry name" value="LGIC_ECD_cation"/>
    <property type="match status" value="2"/>
</dbReference>
<evidence type="ECO:0000256" key="1">
    <source>
        <dbReference type="SAM" id="SignalP"/>
    </source>
</evidence>
<accession>A0A8S3V6I8</accession>
<dbReference type="Proteomes" id="UP000683360">
    <property type="component" value="Unassembled WGS sequence"/>
</dbReference>
<feature type="signal peptide" evidence="1">
    <location>
        <begin position="1"/>
        <end position="24"/>
    </location>
</feature>
<keyword evidence="1" id="KW-0732">Signal</keyword>
<feature type="chain" id="PRO_5035944357" description="Neurotransmitter-gated ion-channel ligand-binding domain-containing protein" evidence="1">
    <location>
        <begin position="25"/>
        <end position="437"/>
    </location>
</feature>
<dbReference type="PANTHER" id="PTHR18945">
    <property type="entry name" value="NEUROTRANSMITTER GATED ION CHANNEL"/>
    <property type="match status" value="1"/>
</dbReference>
<dbReference type="Pfam" id="PF02931">
    <property type="entry name" value="Neur_chan_LBD"/>
    <property type="match status" value="2"/>
</dbReference>